<accession>A0A7E4V4Y4</accession>
<evidence type="ECO:0000256" key="1">
    <source>
        <dbReference type="SAM" id="MobiDB-lite"/>
    </source>
</evidence>
<protein>
    <submittedName>
        <fullName evidence="3">Uncharacterized protein</fullName>
    </submittedName>
</protein>
<evidence type="ECO:0000313" key="3">
    <source>
        <dbReference type="WBParaSite" id="Pan_g16639.t1"/>
    </source>
</evidence>
<organism evidence="2 3">
    <name type="scientific">Panagrellus redivivus</name>
    <name type="common">Microworm</name>
    <dbReference type="NCBI Taxonomy" id="6233"/>
    <lineage>
        <taxon>Eukaryota</taxon>
        <taxon>Metazoa</taxon>
        <taxon>Ecdysozoa</taxon>
        <taxon>Nematoda</taxon>
        <taxon>Chromadorea</taxon>
        <taxon>Rhabditida</taxon>
        <taxon>Tylenchina</taxon>
        <taxon>Panagrolaimomorpha</taxon>
        <taxon>Panagrolaimoidea</taxon>
        <taxon>Panagrolaimidae</taxon>
        <taxon>Panagrellus</taxon>
    </lineage>
</organism>
<reference evidence="3" key="2">
    <citation type="submission" date="2020-10" db="UniProtKB">
        <authorList>
            <consortium name="WormBaseParasite"/>
        </authorList>
    </citation>
    <scope>IDENTIFICATION</scope>
</reference>
<name>A0A7E4V4Y4_PANRE</name>
<evidence type="ECO:0000313" key="2">
    <source>
        <dbReference type="Proteomes" id="UP000492821"/>
    </source>
</evidence>
<dbReference type="WBParaSite" id="Pan_g16639.t1">
    <property type="protein sequence ID" value="Pan_g16639.t1"/>
    <property type="gene ID" value="Pan_g16639"/>
</dbReference>
<keyword evidence="2" id="KW-1185">Reference proteome</keyword>
<sequence>MIKKRLARRATSNEAPSELSAKRMAVKKAGVAEPQIVINPGPRGKKPPLTSASSSTTVTSKPAELNPLAIPNTGTKPIDIPVLLLPRLLVPKLTLFWRKRESLAPLSCR</sequence>
<dbReference type="Proteomes" id="UP000492821">
    <property type="component" value="Unassembled WGS sequence"/>
</dbReference>
<reference evidence="2" key="1">
    <citation type="journal article" date="2013" name="Genetics">
        <title>The draft genome and transcriptome of Panagrellus redivivus are shaped by the harsh demands of a free-living lifestyle.</title>
        <authorList>
            <person name="Srinivasan J."/>
            <person name="Dillman A.R."/>
            <person name="Macchietto M.G."/>
            <person name="Heikkinen L."/>
            <person name="Lakso M."/>
            <person name="Fracchia K.M."/>
            <person name="Antoshechkin I."/>
            <person name="Mortazavi A."/>
            <person name="Wong G."/>
            <person name="Sternberg P.W."/>
        </authorList>
    </citation>
    <scope>NUCLEOTIDE SEQUENCE [LARGE SCALE GENOMIC DNA]</scope>
    <source>
        <strain evidence="2">MT8872</strain>
    </source>
</reference>
<feature type="region of interest" description="Disordered" evidence="1">
    <location>
        <begin position="1"/>
        <end position="71"/>
    </location>
</feature>
<dbReference type="AlphaFoldDB" id="A0A7E4V4Y4"/>
<proteinExistence type="predicted"/>
<feature type="compositionally biased region" description="Low complexity" evidence="1">
    <location>
        <begin position="50"/>
        <end position="60"/>
    </location>
</feature>